<feature type="region of interest" description="Disordered" evidence="4">
    <location>
        <begin position="164"/>
        <end position="186"/>
    </location>
</feature>
<keyword evidence="3" id="KW-0804">Transcription</keyword>
<evidence type="ECO:0000256" key="2">
    <source>
        <dbReference type="ARBA" id="ARBA00023125"/>
    </source>
</evidence>
<evidence type="ECO:0000256" key="3">
    <source>
        <dbReference type="ARBA" id="ARBA00023163"/>
    </source>
</evidence>
<dbReference type="InterPro" id="IPR036388">
    <property type="entry name" value="WH-like_DNA-bd_sf"/>
</dbReference>
<evidence type="ECO:0000256" key="1">
    <source>
        <dbReference type="ARBA" id="ARBA00023015"/>
    </source>
</evidence>
<dbReference type="GO" id="GO:0005829">
    <property type="term" value="C:cytosol"/>
    <property type="evidence" value="ECO:0007669"/>
    <property type="project" value="TreeGrafter"/>
</dbReference>
<dbReference type="Gene3D" id="3.30.70.920">
    <property type="match status" value="1"/>
</dbReference>
<evidence type="ECO:0000259" key="5">
    <source>
        <dbReference type="PROSITE" id="PS50956"/>
    </source>
</evidence>
<dbReference type="InterPro" id="IPR011008">
    <property type="entry name" value="Dimeric_a/b-barrel"/>
</dbReference>
<dbReference type="InterPro" id="IPR019885">
    <property type="entry name" value="Tscrpt_reg_HTH_AsnC-type_CS"/>
</dbReference>
<dbReference type="PROSITE" id="PS00519">
    <property type="entry name" value="HTH_ASNC_1"/>
    <property type="match status" value="1"/>
</dbReference>
<dbReference type="OrthoDB" id="8526125at2"/>
<dbReference type="CDD" id="cd00090">
    <property type="entry name" value="HTH_ARSR"/>
    <property type="match status" value="1"/>
</dbReference>
<feature type="domain" description="HTH asnC-type" evidence="5">
    <location>
        <begin position="6"/>
        <end position="68"/>
    </location>
</feature>
<dbReference type="Proteomes" id="UP000318431">
    <property type="component" value="Unassembled WGS sequence"/>
</dbReference>
<dbReference type="Pfam" id="PF13412">
    <property type="entry name" value="HTH_24"/>
    <property type="match status" value="1"/>
</dbReference>
<dbReference type="PROSITE" id="PS50956">
    <property type="entry name" value="HTH_ASNC_2"/>
    <property type="match status" value="1"/>
</dbReference>
<dbReference type="InterPro" id="IPR036390">
    <property type="entry name" value="WH_DNA-bd_sf"/>
</dbReference>
<dbReference type="Gene3D" id="1.10.10.10">
    <property type="entry name" value="Winged helix-like DNA-binding domain superfamily/Winged helix DNA-binding domain"/>
    <property type="match status" value="1"/>
</dbReference>
<keyword evidence="2" id="KW-0238">DNA-binding</keyword>
<gene>
    <name evidence="6" type="ORF">IP91_01522</name>
</gene>
<keyword evidence="7" id="KW-1185">Reference proteome</keyword>
<keyword evidence="1" id="KW-0805">Transcription regulation</keyword>
<evidence type="ECO:0000313" key="6">
    <source>
        <dbReference type="EMBL" id="TWI67409.1"/>
    </source>
</evidence>
<dbReference type="SUPFAM" id="SSF46785">
    <property type="entry name" value="Winged helix' DNA-binding domain"/>
    <property type="match status" value="1"/>
</dbReference>
<reference evidence="6 7" key="1">
    <citation type="journal article" date="2015" name="Stand. Genomic Sci.">
        <title>Genomic Encyclopedia of Bacterial and Archaeal Type Strains, Phase III: the genomes of soil and plant-associated and newly described type strains.</title>
        <authorList>
            <person name="Whitman W.B."/>
            <person name="Woyke T."/>
            <person name="Klenk H.P."/>
            <person name="Zhou Y."/>
            <person name="Lilburn T.G."/>
            <person name="Beck B.J."/>
            <person name="De Vos P."/>
            <person name="Vandamme P."/>
            <person name="Eisen J.A."/>
            <person name="Garrity G."/>
            <person name="Hugenholtz P."/>
            <person name="Kyrpides N.C."/>
        </authorList>
    </citation>
    <scope>NUCLEOTIDE SEQUENCE [LARGE SCALE GENOMIC DNA]</scope>
    <source>
        <strain evidence="6 7">CGMCC 1.10822</strain>
    </source>
</reference>
<comment type="caution">
    <text evidence="6">The sequence shown here is derived from an EMBL/GenBank/DDBJ whole genome shotgun (WGS) entry which is preliminary data.</text>
</comment>
<dbReference type="SMART" id="SM00344">
    <property type="entry name" value="HTH_ASNC"/>
    <property type="match status" value="1"/>
</dbReference>
<sequence length="186" mass="21016">MTQKDIDRIDRKIMDLLQQDARITNQALADRVALSPSACLRRVRDLEERGFITGYRAQIAVDRMRNVLIVMAQVSFERHTLNDFCAFDDCVAAMPEIVESCRVSGLYDYMLRAVVDDMQEWKRLMLVLLDGGFGVEKIVSHFLMDEMKSFCGYQLMPTAETAARKAPRAGEPAAAHVPRTQTAGAR</sequence>
<dbReference type="Pfam" id="PF01037">
    <property type="entry name" value="AsnC_trans_reg"/>
    <property type="match status" value="1"/>
</dbReference>
<organism evidence="6 7">
    <name type="scientific">Pseudoduganella lurida</name>
    <dbReference type="NCBI Taxonomy" id="1036180"/>
    <lineage>
        <taxon>Bacteria</taxon>
        <taxon>Pseudomonadati</taxon>
        <taxon>Pseudomonadota</taxon>
        <taxon>Betaproteobacteria</taxon>
        <taxon>Burkholderiales</taxon>
        <taxon>Oxalobacteraceae</taxon>
        <taxon>Telluria group</taxon>
        <taxon>Pseudoduganella</taxon>
    </lineage>
</organism>
<dbReference type="RefSeq" id="WP_145648280.1">
    <property type="nucleotide sequence ID" value="NZ_VLLB01000002.1"/>
</dbReference>
<dbReference type="SUPFAM" id="SSF54909">
    <property type="entry name" value="Dimeric alpha+beta barrel"/>
    <property type="match status" value="1"/>
</dbReference>
<evidence type="ECO:0000313" key="7">
    <source>
        <dbReference type="Proteomes" id="UP000318431"/>
    </source>
</evidence>
<dbReference type="InterPro" id="IPR000485">
    <property type="entry name" value="AsnC-type_HTH_dom"/>
</dbReference>
<dbReference type="InterPro" id="IPR019888">
    <property type="entry name" value="Tscrpt_reg_AsnC-like"/>
</dbReference>
<dbReference type="GO" id="GO:0006355">
    <property type="term" value="P:regulation of DNA-templated transcription"/>
    <property type="evidence" value="ECO:0007669"/>
    <property type="project" value="UniProtKB-ARBA"/>
</dbReference>
<dbReference type="PANTHER" id="PTHR30154:SF34">
    <property type="entry name" value="TRANSCRIPTIONAL REGULATOR AZLB"/>
    <property type="match status" value="1"/>
</dbReference>
<evidence type="ECO:0000256" key="4">
    <source>
        <dbReference type="SAM" id="MobiDB-lite"/>
    </source>
</evidence>
<name>A0A562REB2_9BURK</name>
<protein>
    <submittedName>
        <fullName evidence="6">AsnC family transcriptional regulator</fullName>
    </submittedName>
</protein>
<accession>A0A562REB2</accession>
<dbReference type="InterPro" id="IPR019887">
    <property type="entry name" value="Tscrpt_reg_AsnC/Lrp_C"/>
</dbReference>
<dbReference type="EMBL" id="VLLB01000002">
    <property type="protein sequence ID" value="TWI67409.1"/>
    <property type="molecule type" value="Genomic_DNA"/>
</dbReference>
<dbReference type="AlphaFoldDB" id="A0A562REB2"/>
<dbReference type="PRINTS" id="PR00033">
    <property type="entry name" value="HTHASNC"/>
</dbReference>
<dbReference type="InterPro" id="IPR011991">
    <property type="entry name" value="ArsR-like_HTH"/>
</dbReference>
<dbReference type="GO" id="GO:0043565">
    <property type="term" value="F:sequence-specific DNA binding"/>
    <property type="evidence" value="ECO:0007669"/>
    <property type="project" value="InterPro"/>
</dbReference>
<dbReference type="PANTHER" id="PTHR30154">
    <property type="entry name" value="LEUCINE-RESPONSIVE REGULATORY PROTEIN"/>
    <property type="match status" value="1"/>
</dbReference>
<proteinExistence type="predicted"/>
<dbReference type="GO" id="GO:0043200">
    <property type="term" value="P:response to amino acid"/>
    <property type="evidence" value="ECO:0007669"/>
    <property type="project" value="TreeGrafter"/>
</dbReference>